<reference evidence="2 5" key="2">
    <citation type="submission" date="2018-03" db="EMBL/GenBank/DDBJ databases">
        <authorList>
            <person name="Keele B.F."/>
        </authorList>
    </citation>
    <scope>NUCLEOTIDE SEQUENCE [LARGE SCALE GENOMIC DNA]</scope>
    <source>
        <strain evidence="2 5">1-11</strain>
    </source>
</reference>
<gene>
    <name evidence="2" type="ORF">C8077_04765</name>
    <name evidence="3" type="ORF">ERS852382_00915</name>
</gene>
<dbReference type="Proteomes" id="UP000095647">
    <property type="component" value="Unassembled WGS sequence"/>
</dbReference>
<evidence type="ECO:0000313" key="5">
    <source>
        <dbReference type="Proteomes" id="UP000241454"/>
    </source>
</evidence>
<dbReference type="Proteomes" id="UP000241454">
    <property type="component" value="Chromosome"/>
</dbReference>
<sequence>MNPRPADPTDDPSEIARLAARILADHCPTGLRWARAAVILTDLTDRDTYMTLPGLEPRLDKGLADAIDAINHRYGAVHAGIGYAGIRGRGRDDADTGADWRMRRTMLSPRATTRWDEIAIAKAT</sequence>
<feature type="domain" description="DUF4113" evidence="1">
    <location>
        <begin position="63"/>
        <end position="120"/>
    </location>
</feature>
<reference evidence="3 4" key="1">
    <citation type="submission" date="2015-09" db="EMBL/GenBank/DDBJ databases">
        <authorList>
            <consortium name="Pathogen Informatics"/>
        </authorList>
    </citation>
    <scope>NUCLEOTIDE SEQUENCE [LARGE SCALE GENOMIC DNA]</scope>
    <source>
        <strain evidence="3 4">2789STDY5608824</strain>
    </source>
</reference>
<evidence type="ECO:0000259" key="1">
    <source>
        <dbReference type="Pfam" id="PF13438"/>
    </source>
</evidence>
<evidence type="ECO:0000313" key="4">
    <source>
        <dbReference type="Proteomes" id="UP000095647"/>
    </source>
</evidence>
<dbReference type="AlphaFoldDB" id="A0A173YGB9"/>
<name>A0A173YGB9_BIFAD</name>
<evidence type="ECO:0000313" key="3">
    <source>
        <dbReference type="EMBL" id="CUN62663.1"/>
    </source>
</evidence>
<dbReference type="RefSeq" id="WP_055680295.1">
    <property type="nucleotide sequence ID" value="NZ_CP028341.1"/>
</dbReference>
<accession>A0A173YGB9</accession>
<protein>
    <submittedName>
        <fullName evidence="3">DNA polymerase V subunit UmuC</fullName>
    </submittedName>
    <submittedName>
        <fullName evidence="2">DUF4113 domain-containing protein</fullName>
    </submittedName>
</protein>
<proteinExistence type="predicted"/>
<dbReference type="EMBL" id="CYYI01000003">
    <property type="protein sequence ID" value="CUN62663.1"/>
    <property type="molecule type" value="Genomic_DNA"/>
</dbReference>
<organism evidence="3 4">
    <name type="scientific">Bifidobacterium adolescentis</name>
    <dbReference type="NCBI Taxonomy" id="1680"/>
    <lineage>
        <taxon>Bacteria</taxon>
        <taxon>Bacillati</taxon>
        <taxon>Actinomycetota</taxon>
        <taxon>Actinomycetes</taxon>
        <taxon>Bifidobacteriales</taxon>
        <taxon>Bifidobacteriaceae</taxon>
        <taxon>Bifidobacterium</taxon>
    </lineage>
</organism>
<dbReference type="EMBL" id="CP028341">
    <property type="protein sequence ID" value="AVT45292.1"/>
    <property type="molecule type" value="Genomic_DNA"/>
</dbReference>
<dbReference type="Pfam" id="PF13438">
    <property type="entry name" value="DUF4113"/>
    <property type="match status" value="1"/>
</dbReference>
<evidence type="ECO:0000313" key="2">
    <source>
        <dbReference type="EMBL" id="AVT45292.1"/>
    </source>
</evidence>
<dbReference type="InterPro" id="IPR025188">
    <property type="entry name" value="DUF4113"/>
</dbReference>